<dbReference type="Pfam" id="PF13505">
    <property type="entry name" value="OMP_b-brl"/>
    <property type="match status" value="1"/>
</dbReference>
<gene>
    <name evidence="4" type="ORF">GCM10009332_12290</name>
</gene>
<evidence type="ECO:0000313" key="5">
    <source>
        <dbReference type="Proteomes" id="UP000613743"/>
    </source>
</evidence>
<comment type="caution">
    <text evidence="4">The sequence shown here is derived from an EMBL/GenBank/DDBJ whole genome shotgun (WGS) entry which is preliminary data.</text>
</comment>
<organism evidence="4 5">
    <name type="scientific">Shewanella gelidii</name>
    <dbReference type="NCBI Taxonomy" id="1642821"/>
    <lineage>
        <taxon>Bacteria</taxon>
        <taxon>Pseudomonadati</taxon>
        <taxon>Pseudomonadota</taxon>
        <taxon>Gammaproteobacteria</taxon>
        <taxon>Alteromonadales</taxon>
        <taxon>Shewanellaceae</taxon>
        <taxon>Shewanella</taxon>
    </lineage>
</organism>
<reference evidence="4" key="2">
    <citation type="submission" date="2020-09" db="EMBL/GenBank/DDBJ databases">
        <authorList>
            <person name="Sun Q."/>
            <person name="Ohkuma M."/>
        </authorList>
    </citation>
    <scope>NUCLEOTIDE SEQUENCE</scope>
    <source>
        <strain evidence="4">JCM 30804</strain>
    </source>
</reference>
<reference evidence="4" key="1">
    <citation type="journal article" date="2014" name="Int. J. Syst. Evol. Microbiol.">
        <title>Complete genome sequence of Corynebacterium casei LMG S-19264T (=DSM 44701T), isolated from a smear-ripened cheese.</title>
        <authorList>
            <consortium name="US DOE Joint Genome Institute (JGI-PGF)"/>
            <person name="Walter F."/>
            <person name="Albersmeier A."/>
            <person name="Kalinowski J."/>
            <person name="Ruckert C."/>
        </authorList>
    </citation>
    <scope>NUCLEOTIDE SEQUENCE</scope>
    <source>
        <strain evidence="4">JCM 30804</strain>
    </source>
</reference>
<feature type="domain" description="Outer membrane protein beta-barrel" evidence="3">
    <location>
        <begin position="17"/>
        <end position="139"/>
    </location>
</feature>
<feature type="chain" id="PRO_5037480120" description="Outer membrane protein beta-barrel domain-containing protein" evidence="2">
    <location>
        <begin position="33"/>
        <end position="221"/>
    </location>
</feature>
<evidence type="ECO:0000256" key="2">
    <source>
        <dbReference type="SAM" id="SignalP"/>
    </source>
</evidence>
<keyword evidence="5" id="KW-1185">Reference proteome</keyword>
<dbReference type="EMBL" id="BMPZ01000002">
    <property type="protein sequence ID" value="GGI76479.1"/>
    <property type="molecule type" value="Genomic_DNA"/>
</dbReference>
<sequence length="221" mass="24517">METRFQRIFLMPMMTAGLCAVAALAIPQIAQAAEPEATGTVKADVDRRTVLDDVLDTENFEAGLHGGIISIEDFESSGWVNAHVGYHINEYFYVKARYGQAKAGTTSFEKLANAAPLLTDDERDLTYYGLNIGYNLLPGEIFFSKDTVFNSMFSIELGGGNTEFAGDEQFTVNVTANYRVFLNDWVAWDISMSDYIFDTQVTGESKTTHNLNFTTGIAVYF</sequence>
<evidence type="ECO:0000313" key="4">
    <source>
        <dbReference type="EMBL" id="GGI76479.1"/>
    </source>
</evidence>
<accession>A0A917N817</accession>
<keyword evidence="1 2" id="KW-0732">Signal</keyword>
<dbReference type="Proteomes" id="UP000613743">
    <property type="component" value="Unassembled WGS sequence"/>
</dbReference>
<feature type="signal peptide" evidence="2">
    <location>
        <begin position="1"/>
        <end position="32"/>
    </location>
</feature>
<name>A0A917N817_9GAMM</name>
<evidence type="ECO:0000256" key="1">
    <source>
        <dbReference type="ARBA" id="ARBA00022729"/>
    </source>
</evidence>
<dbReference type="RefSeq" id="WP_229779751.1">
    <property type="nucleotide sequence ID" value="NZ_BMPZ01000002.1"/>
</dbReference>
<protein>
    <recommendedName>
        <fullName evidence="3">Outer membrane protein beta-barrel domain-containing protein</fullName>
    </recommendedName>
</protein>
<evidence type="ECO:0000259" key="3">
    <source>
        <dbReference type="Pfam" id="PF13505"/>
    </source>
</evidence>
<dbReference type="NCBIfam" id="TIGR04565">
    <property type="entry name" value="OMP_myx_plus"/>
    <property type="match status" value="1"/>
</dbReference>
<dbReference type="InterPro" id="IPR027385">
    <property type="entry name" value="Beta-barrel_OMP"/>
</dbReference>
<dbReference type="AlphaFoldDB" id="A0A917N817"/>
<proteinExistence type="predicted"/>
<dbReference type="InterPro" id="IPR030820">
    <property type="entry name" value="OMP_myx_plus_Proteobacteria"/>
</dbReference>